<feature type="region of interest" description="Disordered" evidence="1">
    <location>
        <begin position="71"/>
        <end position="93"/>
    </location>
</feature>
<name>A0ABQ3UUS6_9CHLR</name>
<evidence type="ECO:0000313" key="3">
    <source>
        <dbReference type="Proteomes" id="UP000654345"/>
    </source>
</evidence>
<evidence type="ECO:0000313" key="2">
    <source>
        <dbReference type="EMBL" id="GHO56422.1"/>
    </source>
</evidence>
<feature type="compositionally biased region" description="Basic and acidic residues" evidence="1">
    <location>
        <begin position="185"/>
        <end position="194"/>
    </location>
</feature>
<comment type="caution">
    <text evidence="2">The sequence shown here is derived from an EMBL/GenBank/DDBJ whole genome shotgun (WGS) entry which is preliminary data.</text>
</comment>
<organism evidence="2 3">
    <name type="scientific">Ktedonobacter robiniae</name>
    <dbReference type="NCBI Taxonomy" id="2778365"/>
    <lineage>
        <taxon>Bacteria</taxon>
        <taxon>Bacillati</taxon>
        <taxon>Chloroflexota</taxon>
        <taxon>Ktedonobacteria</taxon>
        <taxon>Ktedonobacterales</taxon>
        <taxon>Ktedonobacteraceae</taxon>
        <taxon>Ktedonobacter</taxon>
    </lineage>
</organism>
<proteinExistence type="predicted"/>
<keyword evidence="3" id="KW-1185">Reference proteome</keyword>
<dbReference type="EMBL" id="BNJG01000002">
    <property type="protein sequence ID" value="GHO56422.1"/>
    <property type="molecule type" value="Genomic_DNA"/>
</dbReference>
<feature type="compositionally biased region" description="Pro residues" evidence="1">
    <location>
        <begin position="171"/>
        <end position="182"/>
    </location>
</feature>
<feature type="region of interest" description="Disordered" evidence="1">
    <location>
        <begin position="40"/>
        <end position="59"/>
    </location>
</feature>
<accession>A0ABQ3UUS6</accession>
<dbReference type="RefSeq" id="WP_236038351.1">
    <property type="nucleotide sequence ID" value="NZ_BNJG01000002.1"/>
</dbReference>
<dbReference type="Proteomes" id="UP000654345">
    <property type="component" value="Unassembled WGS sequence"/>
</dbReference>
<feature type="compositionally biased region" description="Low complexity" evidence="1">
    <location>
        <begin position="72"/>
        <end position="89"/>
    </location>
</feature>
<feature type="region of interest" description="Disordered" evidence="1">
    <location>
        <begin position="161"/>
        <end position="194"/>
    </location>
</feature>
<evidence type="ECO:0000256" key="1">
    <source>
        <dbReference type="SAM" id="MobiDB-lite"/>
    </source>
</evidence>
<gene>
    <name evidence="2" type="ORF">KSB_48970</name>
</gene>
<sequence>MSQVFPWTRWLAIASGMLHKRYARTPQTPSFPDRVVSYQTKASVPRKRGKGKPKEKWVTHSRTYTTVSYGLSETAPRPAAAEAPEPTSTNKRKNWLVQAQPEDLLYEQRIIDTFTRSYPTRKDGTRREGEVTVKHPDPKWVPLLRPALRKRQVIKKAVARAYEENTVPPEQETPPANPPMPSEPFTKERNNPSC</sequence>
<reference evidence="2 3" key="1">
    <citation type="journal article" date="2021" name="Int. J. Syst. Evol. Microbiol.">
        <title>Reticulibacter mediterranei gen. nov., sp. nov., within the new family Reticulibacteraceae fam. nov., and Ktedonospora formicarum gen. nov., sp. nov., Ktedonobacter robiniae sp. nov., Dictyobacter formicarum sp. nov. and Dictyobacter arantiisoli sp. nov., belonging to the class Ktedonobacteria.</title>
        <authorList>
            <person name="Yabe S."/>
            <person name="Zheng Y."/>
            <person name="Wang C.M."/>
            <person name="Sakai Y."/>
            <person name="Abe K."/>
            <person name="Yokota A."/>
            <person name="Donadio S."/>
            <person name="Cavaletti L."/>
            <person name="Monciardini P."/>
        </authorList>
    </citation>
    <scope>NUCLEOTIDE SEQUENCE [LARGE SCALE GENOMIC DNA]</scope>
    <source>
        <strain evidence="2 3">SOSP1-30</strain>
    </source>
</reference>
<protein>
    <submittedName>
        <fullName evidence="2">Uncharacterized protein</fullName>
    </submittedName>
</protein>